<protein>
    <submittedName>
        <fullName evidence="1">Uncharacterized protein</fullName>
    </submittedName>
</protein>
<organism evidence="1 2">
    <name type="scientific">Caerostris extrusa</name>
    <name type="common">Bark spider</name>
    <name type="synonym">Caerostris bankana</name>
    <dbReference type="NCBI Taxonomy" id="172846"/>
    <lineage>
        <taxon>Eukaryota</taxon>
        <taxon>Metazoa</taxon>
        <taxon>Ecdysozoa</taxon>
        <taxon>Arthropoda</taxon>
        <taxon>Chelicerata</taxon>
        <taxon>Arachnida</taxon>
        <taxon>Araneae</taxon>
        <taxon>Araneomorphae</taxon>
        <taxon>Entelegynae</taxon>
        <taxon>Araneoidea</taxon>
        <taxon>Araneidae</taxon>
        <taxon>Caerostris</taxon>
    </lineage>
</organism>
<comment type="caution">
    <text evidence="1">The sequence shown here is derived from an EMBL/GenBank/DDBJ whole genome shotgun (WGS) entry which is preliminary data.</text>
</comment>
<sequence length="98" mass="11138">MFVEIIAPGEVVGKTPSTSGTKGIKGISGPYHWLIFVTYNVNQIVFMSHLHAFVARVHRNKETRISHRNQVSKWIRNSAYSNAAELLVFSFMRFLSLT</sequence>
<gene>
    <name evidence="1" type="ORF">CEXT_112681</name>
</gene>
<dbReference type="AlphaFoldDB" id="A0AAV4M6Q1"/>
<name>A0AAV4M6Q1_CAEEX</name>
<accession>A0AAV4M6Q1</accession>
<evidence type="ECO:0000313" key="2">
    <source>
        <dbReference type="Proteomes" id="UP001054945"/>
    </source>
</evidence>
<keyword evidence="2" id="KW-1185">Reference proteome</keyword>
<proteinExistence type="predicted"/>
<dbReference type="Proteomes" id="UP001054945">
    <property type="component" value="Unassembled WGS sequence"/>
</dbReference>
<evidence type="ECO:0000313" key="1">
    <source>
        <dbReference type="EMBL" id="GIX67746.1"/>
    </source>
</evidence>
<dbReference type="EMBL" id="BPLR01019430">
    <property type="protein sequence ID" value="GIX67746.1"/>
    <property type="molecule type" value="Genomic_DNA"/>
</dbReference>
<reference evidence="1 2" key="1">
    <citation type="submission" date="2021-06" db="EMBL/GenBank/DDBJ databases">
        <title>Caerostris extrusa draft genome.</title>
        <authorList>
            <person name="Kono N."/>
            <person name="Arakawa K."/>
        </authorList>
    </citation>
    <scope>NUCLEOTIDE SEQUENCE [LARGE SCALE GENOMIC DNA]</scope>
</reference>